<organism evidence="2 3">
    <name type="scientific">Devosia rhodophyticola</name>
    <dbReference type="NCBI Taxonomy" id="3026423"/>
    <lineage>
        <taxon>Bacteria</taxon>
        <taxon>Pseudomonadati</taxon>
        <taxon>Pseudomonadota</taxon>
        <taxon>Alphaproteobacteria</taxon>
        <taxon>Hyphomicrobiales</taxon>
        <taxon>Devosiaceae</taxon>
        <taxon>Devosia</taxon>
    </lineage>
</organism>
<gene>
    <name evidence="2" type="ORF">PSQ90_13905</name>
</gene>
<feature type="transmembrane region" description="Helical" evidence="1">
    <location>
        <begin position="73"/>
        <end position="95"/>
    </location>
</feature>
<keyword evidence="1" id="KW-0812">Transmembrane</keyword>
<name>A0ABY7YWD4_9HYPH</name>
<keyword evidence="3" id="KW-1185">Reference proteome</keyword>
<dbReference type="EMBL" id="CP118247">
    <property type="protein sequence ID" value="WDR05365.1"/>
    <property type="molecule type" value="Genomic_DNA"/>
</dbReference>
<evidence type="ECO:0000256" key="1">
    <source>
        <dbReference type="SAM" id="Phobius"/>
    </source>
</evidence>
<evidence type="ECO:0000313" key="3">
    <source>
        <dbReference type="Proteomes" id="UP001222118"/>
    </source>
</evidence>
<sequence length="100" mass="9787">MSGAGASHGTNVRDLAAISVICLAHGPALLALGLHGVRSRWFGAAALLLVLGTLVFVSDLALRQGLGVAPLPLAAPVGGVAMIGGWALVVLGAIAGQATE</sequence>
<feature type="transmembrane region" description="Helical" evidence="1">
    <location>
        <begin position="41"/>
        <end position="61"/>
    </location>
</feature>
<dbReference type="RefSeq" id="WP_282210884.1">
    <property type="nucleotide sequence ID" value="NZ_CP118247.1"/>
</dbReference>
<proteinExistence type="predicted"/>
<keyword evidence="1" id="KW-1133">Transmembrane helix</keyword>
<protein>
    <submittedName>
        <fullName evidence="2">DUF423 domain-containing protein</fullName>
    </submittedName>
</protein>
<dbReference type="InterPro" id="IPR006696">
    <property type="entry name" value="DUF423"/>
</dbReference>
<evidence type="ECO:0000313" key="2">
    <source>
        <dbReference type="EMBL" id="WDR05365.1"/>
    </source>
</evidence>
<accession>A0ABY7YWD4</accession>
<feature type="transmembrane region" description="Helical" evidence="1">
    <location>
        <begin position="15"/>
        <end position="34"/>
    </location>
</feature>
<dbReference type="Proteomes" id="UP001222118">
    <property type="component" value="Chromosome"/>
</dbReference>
<reference evidence="2 3" key="1">
    <citation type="submission" date="2023-02" db="EMBL/GenBank/DDBJ databases">
        <title>Devosia chondri sp. nov., isolated from the phycosphere of marine algae.</title>
        <authorList>
            <person name="Kim J.M."/>
            <person name="Lee J.K."/>
            <person name="Choi B.J."/>
            <person name="Bayburt H."/>
            <person name="Jeon C.O."/>
        </authorList>
    </citation>
    <scope>NUCLEOTIDE SEQUENCE [LARGE SCALE GENOMIC DNA]</scope>
    <source>
        <strain evidence="2 3">G2-5</strain>
    </source>
</reference>
<dbReference type="Pfam" id="PF04241">
    <property type="entry name" value="DUF423"/>
    <property type="match status" value="1"/>
</dbReference>
<keyword evidence="1" id="KW-0472">Membrane</keyword>